<dbReference type="PANTHER" id="PTHR10457">
    <property type="entry name" value="MEVALONATE KINASE/GALACTOKINASE"/>
    <property type="match status" value="1"/>
</dbReference>
<dbReference type="InterPro" id="IPR000705">
    <property type="entry name" value="Galactokinase"/>
</dbReference>
<feature type="domain" description="GHMP kinase N-terminal" evidence="5">
    <location>
        <begin position="112"/>
        <end position="200"/>
    </location>
</feature>
<dbReference type="SUPFAM" id="SSF55060">
    <property type="entry name" value="GHMP Kinase, C-terminal domain"/>
    <property type="match status" value="1"/>
</dbReference>
<dbReference type="PIRSF" id="PIRSF000530">
    <property type="entry name" value="Galactokinase"/>
    <property type="match status" value="1"/>
</dbReference>
<comment type="caution">
    <text evidence="7">The sequence shown here is derived from an EMBL/GenBank/DDBJ whole genome shotgun (WGS) entry which is preliminary data.</text>
</comment>
<dbReference type="Gene3D" id="3.30.70.890">
    <property type="entry name" value="GHMP kinase, C-terminal domain"/>
    <property type="match status" value="1"/>
</dbReference>
<keyword evidence="4" id="KW-0067">ATP-binding</keyword>
<comment type="similarity">
    <text evidence="1">Belongs to the GHMP kinase family. GalK subfamily.</text>
</comment>
<dbReference type="GO" id="GO:0005524">
    <property type="term" value="F:ATP binding"/>
    <property type="evidence" value="ECO:0007669"/>
    <property type="project" value="UniProtKB-KW"/>
</dbReference>
<dbReference type="AlphaFoldDB" id="A0A6N7IXD5"/>
<protein>
    <submittedName>
        <fullName evidence="7">Galactokinase</fullName>
    </submittedName>
</protein>
<keyword evidence="8" id="KW-1185">Reference proteome</keyword>
<evidence type="ECO:0000259" key="5">
    <source>
        <dbReference type="Pfam" id="PF00288"/>
    </source>
</evidence>
<dbReference type="GO" id="GO:0005829">
    <property type="term" value="C:cytosol"/>
    <property type="evidence" value="ECO:0007669"/>
    <property type="project" value="TreeGrafter"/>
</dbReference>
<dbReference type="Proteomes" id="UP000460257">
    <property type="component" value="Unassembled WGS sequence"/>
</dbReference>
<dbReference type="InterPro" id="IPR020568">
    <property type="entry name" value="Ribosomal_Su5_D2-typ_SF"/>
</dbReference>
<dbReference type="GO" id="GO:0004335">
    <property type="term" value="F:galactokinase activity"/>
    <property type="evidence" value="ECO:0007669"/>
    <property type="project" value="InterPro"/>
</dbReference>
<evidence type="ECO:0000256" key="3">
    <source>
        <dbReference type="ARBA" id="ARBA00022777"/>
    </source>
</evidence>
<feature type="domain" description="Galactokinase N-terminal" evidence="6">
    <location>
        <begin position="28"/>
        <end position="75"/>
    </location>
</feature>
<dbReference type="InterPro" id="IPR014721">
    <property type="entry name" value="Ribsml_uS5_D2-typ_fold_subgr"/>
</dbReference>
<keyword evidence="3" id="KW-0808">Transferase</keyword>
<evidence type="ECO:0000256" key="1">
    <source>
        <dbReference type="ARBA" id="ARBA00006566"/>
    </source>
</evidence>
<keyword evidence="2" id="KW-0547">Nucleotide-binding</keyword>
<dbReference type="Pfam" id="PF10509">
    <property type="entry name" value="GalKase_gal_bdg"/>
    <property type="match status" value="1"/>
</dbReference>
<name>A0A6N7IXD5_9FIRM</name>
<sequence length="412" mass="45007">MVKDEVFERVYGENAAGAKKRFEHLEEGFKGEFGSNEGLSYFTAPGRTEIIGNHTDHNGGKVIAASINLDTIGAACVSGDETVEILSEGYRKVVIDINDIESVPKEEGTLSLVAGMIEAAKKKGYEVHGFKAYVTTTVIPAAGVSSSASFEMLFCAMINHFFNDDKIPVTDYAKIGQYSENNFWNKSSGLMDQMACAYGGPILLDFKGDISVEKIPFSFGDFGYEMVITNTGKGHADLSADYSSIPQEMFAVAKALGGERLCDVTKADLLADLNKVEETVGNDRAILRAFHFFNETQRVADTATAVKEKDFGKILSLLKASGDSSYKLNQNCYTISDWKEQKISLALALTEEYLAKTRKGICRVHGGGFAGVIMCVLPKEETAGYVDFMAEYFGRENVYPMNIRQTGAVYLG</sequence>
<dbReference type="InterPro" id="IPR006204">
    <property type="entry name" value="GHMP_kinase_N_dom"/>
</dbReference>
<evidence type="ECO:0000313" key="8">
    <source>
        <dbReference type="Proteomes" id="UP000460257"/>
    </source>
</evidence>
<reference evidence="7" key="1">
    <citation type="journal article" date="2020" name="Appl. Environ. Microbiol.">
        <title>Medium-Chain Fatty Acid Synthesis by 'Candidatus Weimeria bifida' gen. nov., sp. nov., and 'Candidatus Pseudoramibacter fermentans' sp. nov.</title>
        <authorList>
            <person name="Scarborough M.J."/>
            <person name="Myers K.S."/>
            <person name="Donohue T.J."/>
            <person name="Noguera D.R."/>
        </authorList>
    </citation>
    <scope>NUCLEOTIDE SEQUENCE</scope>
    <source>
        <strain evidence="7">LCO1.1</strain>
    </source>
</reference>
<evidence type="ECO:0000256" key="2">
    <source>
        <dbReference type="ARBA" id="ARBA00022741"/>
    </source>
</evidence>
<dbReference type="PRINTS" id="PR00959">
    <property type="entry name" value="MEVGALKINASE"/>
</dbReference>
<dbReference type="InterPro" id="IPR019539">
    <property type="entry name" value="GalKase_N"/>
</dbReference>
<dbReference type="PRINTS" id="PR00473">
    <property type="entry name" value="GALCTOKINASE"/>
</dbReference>
<dbReference type="EMBL" id="VOGC01000002">
    <property type="protein sequence ID" value="MQN00963.1"/>
    <property type="molecule type" value="Genomic_DNA"/>
</dbReference>
<gene>
    <name evidence="7" type="ORF">FRC54_03075</name>
</gene>
<proteinExistence type="inferred from homology"/>
<evidence type="ECO:0000313" key="7">
    <source>
        <dbReference type="EMBL" id="MQN00963.1"/>
    </source>
</evidence>
<dbReference type="GO" id="GO:0006012">
    <property type="term" value="P:galactose metabolic process"/>
    <property type="evidence" value="ECO:0007669"/>
    <property type="project" value="InterPro"/>
</dbReference>
<dbReference type="Gene3D" id="3.30.230.10">
    <property type="match status" value="1"/>
</dbReference>
<keyword evidence="3" id="KW-0418">Kinase</keyword>
<dbReference type="Pfam" id="PF00288">
    <property type="entry name" value="GHMP_kinases_N"/>
    <property type="match status" value="1"/>
</dbReference>
<dbReference type="InterPro" id="IPR006206">
    <property type="entry name" value="Mevalonate/galactokinase"/>
</dbReference>
<dbReference type="SUPFAM" id="SSF54211">
    <property type="entry name" value="Ribosomal protein S5 domain 2-like"/>
    <property type="match status" value="1"/>
</dbReference>
<dbReference type="PANTHER" id="PTHR10457:SF7">
    <property type="entry name" value="GALACTOKINASE-RELATED"/>
    <property type="match status" value="1"/>
</dbReference>
<evidence type="ECO:0000256" key="4">
    <source>
        <dbReference type="ARBA" id="ARBA00022840"/>
    </source>
</evidence>
<dbReference type="InterPro" id="IPR036554">
    <property type="entry name" value="GHMP_kinase_C_sf"/>
</dbReference>
<accession>A0A6N7IXD5</accession>
<organism evidence="7 8">
    <name type="scientific">Candidatus Weimeria bifida</name>
    <dbReference type="NCBI Taxonomy" id="2599074"/>
    <lineage>
        <taxon>Bacteria</taxon>
        <taxon>Bacillati</taxon>
        <taxon>Bacillota</taxon>
        <taxon>Clostridia</taxon>
        <taxon>Lachnospirales</taxon>
        <taxon>Lachnospiraceae</taxon>
        <taxon>Candidatus Weimeria</taxon>
    </lineage>
</organism>
<evidence type="ECO:0000259" key="6">
    <source>
        <dbReference type="Pfam" id="PF10509"/>
    </source>
</evidence>